<proteinExistence type="predicted"/>
<dbReference type="AlphaFoldDB" id="A0AAE8NHU5"/>
<sequence length="367" mass="41115">MIIFLDDEFEEIDFSVNKAALVGLETIALSVRRGEHYVLAKRSVIFRLCDDASLSEHARGVFQSLRGEYAFIAERLKSFRFRVTVSVAGELTRVSKMRWIIPVTLIANKGLSESILLAENSDDADMYTHAARHYQVHEKISGIQIKITPRNGNGAGIYKELGRVVEQEREFCLCVTDSDRLYPGANLGENGSKCEKTLADAKWVAYHCAPVGREIENVIPFKLIIEAAEKNNAKHCDAWLDGMKLIGDEPSLYADLKYGTSLRNVFSHAEKSRARFYWNKVIDKLPTIRQSKCNGEGECSAAKEEKCQCSVVPALGENIANHVRKVLGDDGPHATYKRAKSSTNFDDWLRLGQDVFEIAAAPKPMRL</sequence>
<evidence type="ECO:0000313" key="2">
    <source>
        <dbReference type="Proteomes" id="UP000250416"/>
    </source>
</evidence>
<dbReference type="Proteomes" id="UP000250416">
    <property type="component" value="Unassembled WGS sequence"/>
</dbReference>
<protein>
    <submittedName>
        <fullName evidence="1">Uncharacterized protein</fullName>
    </submittedName>
</protein>
<name>A0AAE8NHU5_BURCE</name>
<evidence type="ECO:0000313" key="1">
    <source>
        <dbReference type="EMBL" id="SPV21837.1"/>
    </source>
</evidence>
<dbReference type="RefSeq" id="WP_146774255.1">
    <property type="nucleotide sequence ID" value="NZ_CADEUP010000002.1"/>
</dbReference>
<dbReference type="EMBL" id="UARD01000028">
    <property type="protein sequence ID" value="SPV21837.1"/>
    <property type="molecule type" value="Genomic_DNA"/>
</dbReference>
<accession>A0AAE8NHU5</accession>
<comment type="caution">
    <text evidence="1">The sequence shown here is derived from an EMBL/GenBank/DDBJ whole genome shotgun (WGS) entry which is preliminary data.</text>
</comment>
<organism evidence="1 2">
    <name type="scientific">Burkholderia cepacia</name>
    <name type="common">Pseudomonas cepacia</name>
    <dbReference type="NCBI Taxonomy" id="292"/>
    <lineage>
        <taxon>Bacteria</taxon>
        <taxon>Pseudomonadati</taxon>
        <taxon>Pseudomonadota</taxon>
        <taxon>Betaproteobacteria</taxon>
        <taxon>Burkholderiales</taxon>
        <taxon>Burkholderiaceae</taxon>
        <taxon>Burkholderia</taxon>
        <taxon>Burkholderia cepacia complex</taxon>
    </lineage>
</organism>
<gene>
    <name evidence="1" type="ORF">NCTC10661_04798</name>
</gene>
<reference evidence="1 2" key="1">
    <citation type="submission" date="2018-06" db="EMBL/GenBank/DDBJ databases">
        <authorList>
            <consortium name="Pathogen Informatics"/>
            <person name="Doyle S."/>
        </authorList>
    </citation>
    <scope>NUCLEOTIDE SEQUENCE [LARGE SCALE GENOMIC DNA]</scope>
    <source>
        <strain evidence="1 2">NCTC10661</strain>
    </source>
</reference>